<dbReference type="AlphaFoldDB" id="A0A132NKT8"/>
<feature type="chain" id="PRO_5007452953" evidence="1">
    <location>
        <begin position="19"/>
        <end position="231"/>
    </location>
</feature>
<dbReference type="EMBL" id="JYIK01000422">
    <property type="protein sequence ID" value="KWX10543.1"/>
    <property type="molecule type" value="Genomic_DNA"/>
</dbReference>
<dbReference type="Gene3D" id="3.30.70.1320">
    <property type="entry name" value="Multidrug efflux transporter AcrB pore domain like"/>
    <property type="match status" value="1"/>
</dbReference>
<gene>
    <name evidence="2" type="ORF">TR74_02980</name>
</gene>
<accession>A0A132NKT8</accession>
<dbReference type="Pfam" id="PF00873">
    <property type="entry name" value="ACR_tran"/>
    <property type="match status" value="1"/>
</dbReference>
<dbReference type="SUPFAM" id="SSF82693">
    <property type="entry name" value="Multidrug efflux transporter AcrB pore domain, PN1, PN2, PC1 and PC2 subdomains"/>
    <property type="match status" value="2"/>
</dbReference>
<evidence type="ECO:0000256" key="1">
    <source>
        <dbReference type="SAM" id="SignalP"/>
    </source>
</evidence>
<name>A0A132NKT8_9ACTN</name>
<dbReference type="PANTHER" id="PTHR32063">
    <property type="match status" value="1"/>
</dbReference>
<dbReference type="Gene3D" id="1.20.1640.10">
    <property type="entry name" value="Multidrug efflux transporter AcrB transmembrane domain"/>
    <property type="match status" value="1"/>
</dbReference>
<protein>
    <submittedName>
        <fullName evidence="2">Hydrogenase expression protein</fullName>
    </submittedName>
</protein>
<dbReference type="Gene3D" id="3.30.70.1430">
    <property type="entry name" value="Multidrug efflux transporter AcrB pore domain"/>
    <property type="match status" value="1"/>
</dbReference>
<evidence type="ECO:0000313" key="3">
    <source>
        <dbReference type="Proteomes" id="UP000070598"/>
    </source>
</evidence>
<dbReference type="GO" id="GO:0005886">
    <property type="term" value="C:plasma membrane"/>
    <property type="evidence" value="ECO:0007669"/>
    <property type="project" value="TreeGrafter"/>
</dbReference>
<organism evidence="2 3">
    <name type="scientific">Carbonactinospora thermoautotrophica</name>
    <dbReference type="NCBI Taxonomy" id="1469144"/>
    <lineage>
        <taxon>Bacteria</taxon>
        <taxon>Bacillati</taxon>
        <taxon>Actinomycetota</taxon>
        <taxon>Actinomycetes</taxon>
        <taxon>Kitasatosporales</taxon>
        <taxon>Carbonactinosporaceae</taxon>
        <taxon>Carbonactinospora</taxon>
    </lineage>
</organism>
<feature type="signal peptide" evidence="1">
    <location>
        <begin position="1"/>
        <end position="18"/>
    </location>
</feature>
<dbReference type="RefSeq" id="WP_198532553.1">
    <property type="nucleotide sequence ID" value="NZ_JYIK01000422.1"/>
</dbReference>
<dbReference type="InterPro" id="IPR027463">
    <property type="entry name" value="AcrB_DN_DC_subdom"/>
</dbReference>
<reference evidence="3" key="1">
    <citation type="submission" date="2015-02" db="EMBL/GenBank/DDBJ databases">
        <title>Physiological reanalysis, assessment of diazotrophy, and genome sequences of multiple isolates of Streptomyces thermoautotrophicus.</title>
        <authorList>
            <person name="MacKellar D.C."/>
            <person name="Lieber L."/>
            <person name="Norman J."/>
            <person name="Bolger A."/>
            <person name="Tobin C."/>
            <person name="Murray J.W."/>
            <person name="Friesen M."/>
            <person name="Prell J."/>
        </authorList>
    </citation>
    <scope>NUCLEOTIDE SEQUENCE [LARGE SCALE GENOMIC DNA]</scope>
    <source>
        <strain evidence="3">UBT1</strain>
    </source>
</reference>
<dbReference type="InterPro" id="IPR001036">
    <property type="entry name" value="Acrflvin-R"/>
</dbReference>
<dbReference type="GO" id="GO:0042910">
    <property type="term" value="F:xenobiotic transmembrane transporter activity"/>
    <property type="evidence" value="ECO:0007669"/>
    <property type="project" value="TreeGrafter"/>
</dbReference>
<keyword evidence="1" id="KW-0732">Signal</keyword>
<dbReference type="Proteomes" id="UP000070598">
    <property type="component" value="Unassembled WGS sequence"/>
</dbReference>
<proteinExistence type="predicted"/>
<dbReference type="PANTHER" id="PTHR32063:SF0">
    <property type="entry name" value="SWARMING MOTILITY PROTEIN SWRC"/>
    <property type="match status" value="1"/>
</dbReference>
<evidence type="ECO:0000313" key="2">
    <source>
        <dbReference type="EMBL" id="KWX10543.1"/>
    </source>
</evidence>
<dbReference type="Gene3D" id="3.30.2090.10">
    <property type="entry name" value="Multidrug efflux transporter AcrB TolC docking domain, DN and DC subdomains"/>
    <property type="match status" value="1"/>
</dbReference>
<comment type="caution">
    <text evidence="2">The sequence shown here is derived from an EMBL/GenBank/DDBJ whole genome shotgun (WGS) entry which is preliminary data.</text>
</comment>
<dbReference type="SUPFAM" id="SSF82714">
    <property type="entry name" value="Multidrug efflux transporter AcrB TolC docking domain, DN and DC subdomains"/>
    <property type="match status" value="1"/>
</dbReference>
<feature type="non-terminal residue" evidence="2">
    <location>
        <position position="231"/>
    </location>
</feature>
<sequence length="231" mass="23567">MSFLTRLSLANRSLVALAAGAVIAFGVGATATLKQELIPTLELPAATVVTSYPGATPEIVEREVTEAVEGAVNGVDGLVDTKSTSSHGLSVVQAEFEYGTDTSAASQELQQAVNRIASRLPQGAQPTVVVGSTDDIPVVQLAVTSDGDQQRLAAKLRDEVVPELESIPGVREATVSGGRDRVVSVRLDPAKLAAAGLTPAAVTAALQANGVAVPGGTLTRGDRSFSVQVGD</sequence>